<dbReference type="PROSITE" id="PS51257">
    <property type="entry name" value="PROKAR_LIPOPROTEIN"/>
    <property type="match status" value="1"/>
</dbReference>
<evidence type="ECO:0000256" key="2">
    <source>
        <dbReference type="SAM" id="SignalP"/>
    </source>
</evidence>
<proteinExistence type="predicted"/>
<dbReference type="OrthoDB" id="116695at2"/>
<evidence type="ECO:0008006" key="5">
    <source>
        <dbReference type="Google" id="ProtNLM"/>
    </source>
</evidence>
<keyword evidence="2" id="KW-0732">Signal</keyword>
<keyword evidence="4" id="KW-1185">Reference proteome</keyword>
<evidence type="ECO:0000256" key="1">
    <source>
        <dbReference type="SAM" id="MobiDB-lite"/>
    </source>
</evidence>
<dbReference type="eggNOG" id="ENOG50334F9">
    <property type="taxonomic scope" value="Bacteria"/>
</dbReference>
<reference evidence="3 4" key="1">
    <citation type="submission" date="2010-07" db="EMBL/GenBank/DDBJ databases">
        <title>The draft genome of Paenibacillus curdlanolyticus YK9.</title>
        <authorList>
            <consortium name="US DOE Joint Genome Institute (JGI-PGF)"/>
            <person name="Lucas S."/>
            <person name="Copeland A."/>
            <person name="Lapidus A."/>
            <person name="Cheng J.-F."/>
            <person name="Bruce D."/>
            <person name="Goodwin L."/>
            <person name="Pitluck S."/>
            <person name="Land M.L."/>
            <person name="Hauser L."/>
            <person name="Chang Y.-J."/>
            <person name="Jeffries C."/>
            <person name="Anderson I.J."/>
            <person name="Johnson E."/>
            <person name="Loganathan U."/>
            <person name="Mulhopadhyay B."/>
            <person name="Kyrpides N."/>
            <person name="Woyke T.J."/>
        </authorList>
    </citation>
    <scope>NUCLEOTIDE SEQUENCE [LARGE SCALE GENOMIC DNA]</scope>
    <source>
        <strain evidence="3 4">YK9</strain>
    </source>
</reference>
<accession>E0IGI3</accession>
<gene>
    <name evidence="3" type="ORF">PaecuDRAFT_4776</name>
</gene>
<dbReference type="Proteomes" id="UP000005387">
    <property type="component" value="Unassembled WGS sequence"/>
</dbReference>
<feature type="region of interest" description="Disordered" evidence="1">
    <location>
        <begin position="34"/>
        <end position="69"/>
    </location>
</feature>
<evidence type="ECO:0000313" key="3">
    <source>
        <dbReference type="EMBL" id="EFM08423.1"/>
    </source>
</evidence>
<dbReference type="AlphaFoldDB" id="E0IGI3"/>
<evidence type="ECO:0000313" key="4">
    <source>
        <dbReference type="Proteomes" id="UP000005387"/>
    </source>
</evidence>
<dbReference type="RefSeq" id="WP_006040754.1">
    <property type="nucleotide sequence ID" value="NZ_AEDD01000018.1"/>
</dbReference>
<feature type="chain" id="PRO_5039009189" description="Lipoprotein" evidence="2">
    <location>
        <begin position="27"/>
        <end position="192"/>
    </location>
</feature>
<name>E0IGI3_9BACL</name>
<dbReference type="STRING" id="717606.PaecuDRAFT_4776"/>
<protein>
    <recommendedName>
        <fullName evidence="5">Lipoprotein</fullName>
    </recommendedName>
</protein>
<sequence>MNIYRVPQKRAIAAALLLALCLAVIAGCGNRTASDETGAASKSNDTKQTSAASATAAREGEQSAEVSIASADEPIGNRYEAAGITDPAGFDAMFEQVQAAVAADDRAKVASLALYPIRVNYSAEQSVQIKDAAQFIAQYDSIITQSVKEALRTQDKKELFVNAQGIMAGAGQMWFGGTVETPQKYGIIAVNP</sequence>
<organism evidence="3 4">
    <name type="scientific">Paenibacillus curdlanolyticus YK9</name>
    <dbReference type="NCBI Taxonomy" id="717606"/>
    <lineage>
        <taxon>Bacteria</taxon>
        <taxon>Bacillati</taxon>
        <taxon>Bacillota</taxon>
        <taxon>Bacilli</taxon>
        <taxon>Bacillales</taxon>
        <taxon>Paenibacillaceae</taxon>
        <taxon>Paenibacillus</taxon>
    </lineage>
</organism>
<dbReference type="EMBL" id="AEDD01000018">
    <property type="protein sequence ID" value="EFM08423.1"/>
    <property type="molecule type" value="Genomic_DNA"/>
</dbReference>
<feature type="signal peptide" evidence="2">
    <location>
        <begin position="1"/>
        <end position="26"/>
    </location>
</feature>